<keyword evidence="2" id="KW-1185">Reference proteome</keyword>
<evidence type="ECO:0000313" key="1">
    <source>
        <dbReference type="EMBL" id="CAC5379441.1"/>
    </source>
</evidence>
<dbReference type="EMBL" id="CACVKT020002719">
    <property type="protein sequence ID" value="CAC5379441.1"/>
    <property type="molecule type" value="Genomic_DNA"/>
</dbReference>
<accession>A0A6J8B7N0</accession>
<protein>
    <submittedName>
        <fullName evidence="1">Uncharacterized protein</fullName>
    </submittedName>
</protein>
<gene>
    <name evidence="1" type="ORF">MCOR_15510</name>
</gene>
<dbReference type="OrthoDB" id="6243574at2759"/>
<name>A0A6J8B7N0_MYTCO</name>
<evidence type="ECO:0000313" key="2">
    <source>
        <dbReference type="Proteomes" id="UP000507470"/>
    </source>
</evidence>
<sequence length="227" mass="26179">MFDRGEYDSYRHQLSLVDRDTLFFSNDVDAIARAITDELMEKANKNIPNRIITVRNDKPPWLTADIKRMIHIPDPRTQGLGYMVISENEEVDILKILDVSKASGSDCVSPRLLKKASGILKYPLCRRTLETIYLTYRRPLLEYADVIRDNNTNALNDKIEKVQTEAARIVTGGTRLVSLESLYLETGWENHKDRKQAHILIYDEKSYSSGIFIELSSRFPNCRCNYT</sequence>
<organism evidence="1 2">
    <name type="scientific">Mytilus coruscus</name>
    <name type="common">Sea mussel</name>
    <dbReference type="NCBI Taxonomy" id="42192"/>
    <lineage>
        <taxon>Eukaryota</taxon>
        <taxon>Metazoa</taxon>
        <taxon>Spiralia</taxon>
        <taxon>Lophotrochozoa</taxon>
        <taxon>Mollusca</taxon>
        <taxon>Bivalvia</taxon>
        <taxon>Autobranchia</taxon>
        <taxon>Pteriomorphia</taxon>
        <taxon>Mytilida</taxon>
        <taxon>Mytiloidea</taxon>
        <taxon>Mytilidae</taxon>
        <taxon>Mytilinae</taxon>
        <taxon>Mytilus</taxon>
    </lineage>
</organism>
<dbReference type="AlphaFoldDB" id="A0A6J8B7N0"/>
<reference evidence="1 2" key="1">
    <citation type="submission" date="2020-06" db="EMBL/GenBank/DDBJ databases">
        <authorList>
            <person name="Li R."/>
            <person name="Bekaert M."/>
        </authorList>
    </citation>
    <scope>NUCLEOTIDE SEQUENCE [LARGE SCALE GENOMIC DNA]</scope>
    <source>
        <strain evidence="2">wild</strain>
    </source>
</reference>
<dbReference type="Proteomes" id="UP000507470">
    <property type="component" value="Unassembled WGS sequence"/>
</dbReference>
<proteinExistence type="predicted"/>